<dbReference type="EMBL" id="KZ308238">
    <property type="protein sequence ID" value="KAG8225479.1"/>
    <property type="molecule type" value="Genomic_DNA"/>
</dbReference>
<dbReference type="PRINTS" id="PR00947">
    <property type="entry name" value="CUTICLE"/>
</dbReference>
<dbReference type="InterPro" id="IPR031311">
    <property type="entry name" value="CHIT_BIND_RR_consensus"/>
</dbReference>
<dbReference type="InterPro" id="IPR051217">
    <property type="entry name" value="Insect_Cuticle_Struc_Prot"/>
</dbReference>
<dbReference type="Proteomes" id="UP000792457">
    <property type="component" value="Unassembled WGS sequence"/>
</dbReference>
<keyword evidence="1 2" id="KW-0193">Cuticle</keyword>
<dbReference type="PANTHER" id="PTHR12236:SF95">
    <property type="entry name" value="CUTICULAR PROTEIN 76BD, ISOFORM C-RELATED"/>
    <property type="match status" value="1"/>
</dbReference>
<dbReference type="GO" id="GO:0042302">
    <property type="term" value="F:structural constituent of cuticle"/>
    <property type="evidence" value="ECO:0007669"/>
    <property type="project" value="UniProtKB-UniRule"/>
</dbReference>
<keyword evidence="4" id="KW-1185">Reference proteome</keyword>
<sequence>MVCREVSPKYNYGYTVQSPHTGDVKNQWEERDGDVVKGSYSVNDSDGTIRQVDYTADKYNGFNAVVKKLGKAVHPNTLSHYSGAYGQIHNSHIPSHRGTSYVSVNRGIDHHLFNSPTTFDGSSFERSNFGLATSYANGNLQSFPFRGSSDRSFLGDKTPYGNSYESAINHYGGPADSFSDEHAASYFGDFNGGEEHYRDEYFH</sequence>
<evidence type="ECO:0000256" key="1">
    <source>
        <dbReference type="ARBA" id="ARBA00022460"/>
    </source>
</evidence>
<evidence type="ECO:0000313" key="3">
    <source>
        <dbReference type="EMBL" id="KAG8225479.1"/>
    </source>
</evidence>
<dbReference type="InterPro" id="IPR000618">
    <property type="entry name" value="Insect_cuticle"/>
</dbReference>
<reference evidence="3" key="1">
    <citation type="submission" date="2013-04" db="EMBL/GenBank/DDBJ databases">
        <authorList>
            <person name="Qu J."/>
            <person name="Murali S.C."/>
            <person name="Bandaranaike D."/>
            <person name="Bellair M."/>
            <person name="Blankenburg K."/>
            <person name="Chao H."/>
            <person name="Dinh H."/>
            <person name="Doddapaneni H."/>
            <person name="Downs B."/>
            <person name="Dugan-Rocha S."/>
            <person name="Elkadiri S."/>
            <person name="Gnanaolivu R.D."/>
            <person name="Hernandez B."/>
            <person name="Javaid M."/>
            <person name="Jayaseelan J.C."/>
            <person name="Lee S."/>
            <person name="Li M."/>
            <person name="Ming W."/>
            <person name="Munidasa M."/>
            <person name="Muniz J."/>
            <person name="Nguyen L."/>
            <person name="Ongeri F."/>
            <person name="Osuji N."/>
            <person name="Pu L.-L."/>
            <person name="Puazo M."/>
            <person name="Qu C."/>
            <person name="Quiroz J."/>
            <person name="Raj R."/>
            <person name="Weissenberger G."/>
            <person name="Xin Y."/>
            <person name="Zou X."/>
            <person name="Han Y."/>
            <person name="Richards S."/>
            <person name="Worley K."/>
            <person name="Muzny D."/>
            <person name="Gibbs R."/>
        </authorList>
    </citation>
    <scope>NUCLEOTIDE SEQUENCE</scope>
    <source>
        <strain evidence="3">Sampled in the wild</strain>
    </source>
</reference>
<gene>
    <name evidence="3" type="ORF">J437_LFUL004480</name>
</gene>
<proteinExistence type="predicted"/>
<evidence type="ECO:0000256" key="2">
    <source>
        <dbReference type="PROSITE-ProRule" id="PRU00497"/>
    </source>
</evidence>
<dbReference type="GO" id="GO:0005615">
    <property type="term" value="C:extracellular space"/>
    <property type="evidence" value="ECO:0007669"/>
    <property type="project" value="TreeGrafter"/>
</dbReference>
<comment type="caution">
    <text evidence="3">The sequence shown here is derived from an EMBL/GenBank/DDBJ whole genome shotgun (WGS) entry which is preliminary data.</text>
</comment>
<protein>
    <recommendedName>
        <fullName evidence="5">Cuticle protein 19</fullName>
    </recommendedName>
</protein>
<dbReference type="Pfam" id="PF00379">
    <property type="entry name" value="Chitin_bind_4"/>
    <property type="match status" value="1"/>
</dbReference>
<dbReference type="PROSITE" id="PS00233">
    <property type="entry name" value="CHIT_BIND_RR_1"/>
    <property type="match status" value="1"/>
</dbReference>
<dbReference type="PANTHER" id="PTHR12236">
    <property type="entry name" value="STRUCTURAL CONTITUENT OF CUTICLE"/>
    <property type="match status" value="1"/>
</dbReference>
<accession>A0A8K0K0K7</accession>
<dbReference type="GO" id="GO:0031012">
    <property type="term" value="C:extracellular matrix"/>
    <property type="evidence" value="ECO:0007669"/>
    <property type="project" value="TreeGrafter"/>
</dbReference>
<dbReference type="PROSITE" id="PS51155">
    <property type="entry name" value="CHIT_BIND_RR_2"/>
    <property type="match status" value="1"/>
</dbReference>
<reference evidence="3" key="2">
    <citation type="submission" date="2017-10" db="EMBL/GenBank/DDBJ databases">
        <title>Ladona fulva Genome sequencing and assembly.</title>
        <authorList>
            <person name="Murali S."/>
            <person name="Richards S."/>
            <person name="Bandaranaike D."/>
            <person name="Bellair M."/>
            <person name="Blankenburg K."/>
            <person name="Chao H."/>
            <person name="Dinh H."/>
            <person name="Doddapaneni H."/>
            <person name="Dugan-Rocha S."/>
            <person name="Elkadiri S."/>
            <person name="Gnanaolivu R."/>
            <person name="Hernandez B."/>
            <person name="Skinner E."/>
            <person name="Javaid M."/>
            <person name="Lee S."/>
            <person name="Li M."/>
            <person name="Ming W."/>
            <person name="Munidasa M."/>
            <person name="Muniz J."/>
            <person name="Nguyen L."/>
            <person name="Hughes D."/>
            <person name="Osuji N."/>
            <person name="Pu L.-L."/>
            <person name="Puazo M."/>
            <person name="Qu C."/>
            <person name="Quiroz J."/>
            <person name="Raj R."/>
            <person name="Weissenberger G."/>
            <person name="Xin Y."/>
            <person name="Zou X."/>
            <person name="Han Y."/>
            <person name="Worley K."/>
            <person name="Muzny D."/>
            <person name="Gibbs R."/>
        </authorList>
    </citation>
    <scope>NUCLEOTIDE SEQUENCE</scope>
    <source>
        <strain evidence="3">Sampled in the wild</strain>
    </source>
</reference>
<evidence type="ECO:0008006" key="5">
    <source>
        <dbReference type="Google" id="ProtNLM"/>
    </source>
</evidence>
<organism evidence="3 4">
    <name type="scientific">Ladona fulva</name>
    <name type="common">Scarce chaser dragonfly</name>
    <name type="synonym">Libellula fulva</name>
    <dbReference type="NCBI Taxonomy" id="123851"/>
    <lineage>
        <taxon>Eukaryota</taxon>
        <taxon>Metazoa</taxon>
        <taxon>Ecdysozoa</taxon>
        <taxon>Arthropoda</taxon>
        <taxon>Hexapoda</taxon>
        <taxon>Insecta</taxon>
        <taxon>Pterygota</taxon>
        <taxon>Palaeoptera</taxon>
        <taxon>Odonata</taxon>
        <taxon>Epiprocta</taxon>
        <taxon>Anisoptera</taxon>
        <taxon>Libelluloidea</taxon>
        <taxon>Libellulidae</taxon>
        <taxon>Ladona</taxon>
    </lineage>
</organism>
<evidence type="ECO:0000313" key="4">
    <source>
        <dbReference type="Proteomes" id="UP000792457"/>
    </source>
</evidence>
<dbReference type="AlphaFoldDB" id="A0A8K0K0K7"/>
<name>A0A8K0K0K7_LADFU</name>